<dbReference type="InterPro" id="IPR039853">
    <property type="entry name" value="Pinin"/>
</dbReference>
<accession>A0A899FZS1</accession>
<proteinExistence type="inferred from homology"/>
<evidence type="ECO:0000313" key="11">
    <source>
        <dbReference type="EMBL" id="QSL64759.1"/>
    </source>
</evidence>
<dbReference type="Pfam" id="PF04696">
    <property type="entry name" value="Pinin_SDK_memA"/>
    <property type="match status" value="1"/>
</dbReference>
<keyword evidence="8" id="KW-0175">Coiled coil</keyword>
<keyword evidence="4" id="KW-0805">Transcription regulation</keyword>
<dbReference type="GO" id="GO:0008380">
    <property type="term" value="P:RNA splicing"/>
    <property type="evidence" value="ECO:0007669"/>
    <property type="project" value="UniProtKB-KW"/>
</dbReference>
<evidence type="ECO:0000256" key="4">
    <source>
        <dbReference type="ARBA" id="ARBA00023015"/>
    </source>
</evidence>
<keyword evidence="6" id="KW-0508">mRNA splicing</keyword>
<evidence type="ECO:0000256" key="9">
    <source>
        <dbReference type="SAM" id="MobiDB-lite"/>
    </source>
</evidence>
<sequence>MGLDEQKRGQRFLGTLMGTLGKFQKESASLQEKNAKRAEIEARLAEGMRKEREALEERARIEQDKKQQAAERQRRASLREFEKLSLETYYKNEMACARALKTTTQPVLFYQPWKLTSKEEERAKIRIEELERKYQQELKELEERLSREDSMSNKLKCWVRE</sequence>
<dbReference type="PANTHER" id="PTHR12707">
    <property type="entry name" value="PINN"/>
    <property type="match status" value="1"/>
</dbReference>
<evidence type="ECO:0000256" key="6">
    <source>
        <dbReference type="ARBA" id="ARBA00023187"/>
    </source>
</evidence>
<gene>
    <name evidence="11" type="ORF">MERGE_002061</name>
</gene>
<dbReference type="EMBL" id="CP054534">
    <property type="protein sequence ID" value="QSL64759.1"/>
    <property type="molecule type" value="Genomic_DNA"/>
</dbReference>
<protein>
    <recommendedName>
        <fullName evidence="10">Pinin/SDK/MemA protein domain-containing protein</fullName>
    </recommendedName>
</protein>
<keyword evidence="12" id="KW-1185">Reference proteome</keyword>
<keyword evidence="3" id="KW-0507">mRNA processing</keyword>
<dbReference type="GO" id="GO:0006397">
    <property type="term" value="P:mRNA processing"/>
    <property type="evidence" value="ECO:0007669"/>
    <property type="project" value="UniProtKB-KW"/>
</dbReference>
<evidence type="ECO:0000256" key="7">
    <source>
        <dbReference type="ARBA" id="ARBA00023242"/>
    </source>
</evidence>
<comment type="similarity">
    <text evidence="2">Belongs to the pinin family.</text>
</comment>
<dbReference type="Proteomes" id="UP000663699">
    <property type="component" value="Chromosome 3"/>
</dbReference>
<evidence type="ECO:0000313" key="12">
    <source>
        <dbReference type="Proteomes" id="UP000663699"/>
    </source>
</evidence>
<keyword evidence="7" id="KW-0539">Nucleus</keyword>
<dbReference type="InterPro" id="IPR006786">
    <property type="entry name" value="Pinin_SDK_MemA"/>
</dbReference>
<evidence type="ECO:0000256" key="1">
    <source>
        <dbReference type="ARBA" id="ARBA00004123"/>
    </source>
</evidence>
<reference evidence="11" key="1">
    <citation type="submission" date="2020-06" db="EMBL/GenBank/DDBJ databases">
        <title>Genomes of multiple members of Pneumocystis genus reveal paths to human pathogen Pneumocystis jirovecii.</title>
        <authorList>
            <person name="Cisse O.H."/>
            <person name="Ma L."/>
            <person name="Dekker J."/>
            <person name="Khil P."/>
            <person name="Jo J."/>
            <person name="Brenchley J."/>
            <person name="Blair R."/>
            <person name="Pahar B."/>
            <person name="Chabe M."/>
            <person name="Van Rompay K.A."/>
            <person name="Keesler R."/>
            <person name="Sukura A."/>
            <person name="Hirsch V."/>
            <person name="Kutty G."/>
            <person name="Liu Y."/>
            <person name="Peng L."/>
            <person name="Chen J."/>
            <person name="Song J."/>
            <person name="Weissenbacher-Lang C."/>
            <person name="Xu J."/>
            <person name="Upham N.S."/>
            <person name="Stajich J.E."/>
            <person name="Cuomo C.A."/>
            <person name="Cushion M.T."/>
            <person name="Kovacs J.A."/>
        </authorList>
    </citation>
    <scope>NUCLEOTIDE SEQUENCE</scope>
    <source>
        <strain evidence="11">2A</strain>
    </source>
</reference>
<evidence type="ECO:0000256" key="3">
    <source>
        <dbReference type="ARBA" id="ARBA00022664"/>
    </source>
</evidence>
<dbReference type="OrthoDB" id="330772at2759"/>
<evidence type="ECO:0000259" key="10">
    <source>
        <dbReference type="Pfam" id="PF04696"/>
    </source>
</evidence>
<evidence type="ECO:0000256" key="5">
    <source>
        <dbReference type="ARBA" id="ARBA00023163"/>
    </source>
</evidence>
<name>A0A899FZS1_9ASCO</name>
<evidence type="ECO:0000256" key="2">
    <source>
        <dbReference type="ARBA" id="ARBA00010386"/>
    </source>
</evidence>
<dbReference type="AlphaFoldDB" id="A0A899FZS1"/>
<feature type="region of interest" description="Disordered" evidence="9">
    <location>
        <begin position="56"/>
        <end position="75"/>
    </location>
</feature>
<feature type="coiled-coil region" evidence="8">
    <location>
        <begin position="120"/>
        <end position="151"/>
    </location>
</feature>
<feature type="domain" description="Pinin/SDK/MemA protein" evidence="10">
    <location>
        <begin position="4"/>
        <end position="126"/>
    </location>
</feature>
<dbReference type="GO" id="GO:0071013">
    <property type="term" value="C:catalytic step 2 spliceosome"/>
    <property type="evidence" value="ECO:0007669"/>
    <property type="project" value="TreeGrafter"/>
</dbReference>
<evidence type="ECO:0000256" key="8">
    <source>
        <dbReference type="SAM" id="Coils"/>
    </source>
</evidence>
<dbReference type="PANTHER" id="PTHR12707:SF0">
    <property type="entry name" value="PININ"/>
    <property type="match status" value="1"/>
</dbReference>
<organism evidence="11 12">
    <name type="scientific">Pneumocystis wakefieldiae</name>
    <dbReference type="NCBI Taxonomy" id="38082"/>
    <lineage>
        <taxon>Eukaryota</taxon>
        <taxon>Fungi</taxon>
        <taxon>Dikarya</taxon>
        <taxon>Ascomycota</taxon>
        <taxon>Taphrinomycotina</taxon>
        <taxon>Pneumocystomycetes</taxon>
        <taxon>Pneumocystaceae</taxon>
        <taxon>Pneumocystis</taxon>
    </lineage>
</organism>
<keyword evidence="5" id="KW-0804">Transcription</keyword>
<comment type="subcellular location">
    <subcellularLocation>
        <location evidence="1">Nucleus</location>
    </subcellularLocation>
</comment>